<dbReference type="EMBL" id="JARKIF010000003">
    <property type="protein sequence ID" value="KAJ7643848.1"/>
    <property type="molecule type" value="Genomic_DNA"/>
</dbReference>
<evidence type="ECO:0000313" key="2">
    <source>
        <dbReference type="EMBL" id="KAJ7643848.1"/>
    </source>
</evidence>
<comment type="caution">
    <text evidence="2">The sequence shown here is derived from an EMBL/GenBank/DDBJ whole genome shotgun (WGS) entry which is preliminary data.</text>
</comment>
<gene>
    <name evidence="2" type="ORF">FB45DRAFT_1020667</name>
</gene>
<feature type="compositionally biased region" description="Polar residues" evidence="1">
    <location>
        <begin position="1"/>
        <end position="13"/>
    </location>
</feature>
<dbReference type="Proteomes" id="UP001221142">
    <property type="component" value="Unassembled WGS sequence"/>
</dbReference>
<dbReference type="AlphaFoldDB" id="A0AAD7FY43"/>
<evidence type="ECO:0000313" key="3">
    <source>
        <dbReference type="Proteomes" id="UP001221142"/>
    </source>
</evidence>
<organism evidence="2 3">
    <name type="scientific">Roridomyces roridus</name>
    <dbReference type="NCBI Taxonomy" id="1738132"/>
    <lineage>
        <taxon>Eukaryota</taxon>
        <taxon>Fungi</taxon>
        <taxon>Dikarya</taxon>
        <taxon>Basidiomycota</taxon>
        <taxon>Agaricomycotina</taxon>
        <taxon>Agaricomycetes</taxon>
        <taxon>Agaricomycetidae</taxon>
        <taxon>Agaricales</taxon>
        <taxon>Marasmiineae</taxon>
        <taxon>Mycenaceae</taxon>
        <taxon>Roridomyces</taxon>
    </lineage>
</organism>
<feature type="region of interest" description="Disordered" evidence="1">
    <location>
        <begin position="1"/>
        <end position="82"/>
    </location>
</feature>
<keyword evidence="3" id="KW-1185">Reference proteome</keyword>
<sequence>MSSPCAQPSQAQDPDSHHSSETATLTPTLESGQDGHDDEPPSLTEVNASDDEAPLLPELDDSDSDDGDIPPLDDPFVPDQPSDTWLVGRRVQHPIFFSSVSYDVACQYATKSRTSKSTTPKAAHDAPRARIAVRGDAACGEEVIVFWADSQRVRGKL</sequence>
<proteinExistence type="predicted"/>
<name>A0AAD7FY43_9AGAR</name>
<protein>
    <submittedName>
        <fullName evidence="2">Uncharacterized protein</fullName>
    </submittedName>
</protein>
<reference evidence="2" key="1">
    <citation type="submission" date="2023-03" db="EMBL/GenBank/DDBJ databases">
        <title>Massive genome expansion in bonnet fungi (Mycena s.s.) driven by repeated elements and novel gene families across ecological guilds.</title>
        <authorList>
            <consortium name="Lawrence Berkeley National Laboratory"/>
            <person name="Harder C.B."/>
            <person name="Miyauchi S."/>
            <person name="Viragh M."/>
            <person name="Kuo A."/>
            <person name="Thoen E."/>
            <person name="Andreopoulos B."/>
            <person name="Lu D."/>
            <person name="Skrede I."/>
            <person name="Drula E."/>
            <person name="Henrissat B."/>
            <person name="Morin E."/>
            <person name="Kohler A."/>
            <person name="Barry K."/>
            <person name="LaButti K."/>
            <person name="Morin E."/>
            <person name="Salamov A."/>
            <person name="Lipzen A."/>
            <person name="Mereny Z."/>
            <person name="Hegedus B."/>
            <person name="Baldrian P."/>
            <person name="Stursova M."/>
            <person name="Weitz H."/>
            <person name="Taylor A."/>
            <person name="Grigoriev I.V."/>
            <person name="Nagy L.G."/>
            <person name="Martin F."/>
            <person name="Kauserud H."/>
        </authorList>
    </citation>
    <scope>NUCLEOTIDE SEQUENCE</scope>
    <source>
        <strain evidence="2">9284</strain>
    </source>
</reference>
<feature type="compositionally biased region" description="Polar residues" evidence="1">
    <location>
        <begin position="21"/>
        <end position="31"/>
    </location>
</feature>
<accession>A0AAD7FY43</accession>
<feature type="compositionally biased region" description="Acidic residues" evidence="1">
    <location>
        <begin position="48"/>
        <end position="68"/>
    </location>
</feature>
<evidence type="ECO:0000256" key="1">
    <source>
        <dbReference type="SAM" id="MobiDB-lite"/>
    </source>
</evidence>